<dbReference type="EMBL" id="FPHC01000003">
    <property type="protein sequence ID" value="SFV49828.1"/>
    <property type="molecule type" value="Genomic_DNA"/>
</dbReference>
<reference evidence="1" key="1">
    <citation type="submission" date="2016-10" db="EMBL/GenBank/DDBJ databases">
        <authorList>
            <person name="de Groot N.N."/>
        </authorList>
    </citation>
    <scope>NUCLEOTIDE SEQUENCE</scope>
</reference>
<sequence>MHFCKISILIHDKPPYFIGSQIRGALGYALKRVTCINPSYRCEGCFATANCLYYEFYEAKNTTHKFRLDFALGGDYYDFSIYLFEDTLPKLPYLISALYEMLSRNGLGVERKTYREFELYINEKKALKNGQIQLPKETMQIFHIDKTYSDVTLKFVTPLRIKRGNRFIRDDSITLADIINSIYNRQMQLLSRAYKKFPHSIEGTIVSKEIEYKELTRRSNRQKSTMKLGGVVGKMRIEGLNQESYGLGKIEVEGV</sequence>
<proteinExistence type="predicted"/>
<dbReference type="AlphaFoldDB" id="A0A1W1B8I0"/>
<accession>A0A1W1B8I0</accession>
<protein>
    <submittedName>
        <fullName evidence="1">CRISPR repeat RNA endoribonuclease Cas6</fullName>
    </submittedName>
</protein>
<name>A0A1W1B8I0_9ZZZZ</name>
<gene>
    <name evidence="1" type="ORF">MNB_SV-6-1605</name>
</gene>
<organism evidence="1">
    <name type="scientific">hydrothermal vent metagenome</name>
    <dbReference type="NCBI Taxonomy" id="652676"/>
    <lineage>
        <taxon>unclassified sequences</taxon>
        <taxon>metagenomes</taxon>
        <taxon>ecological metagenomes</taxon>
    </lineage>
</organism>
<evidence type="ECO:0000313" key="1">
    <source>
        <dbReference type="EMBL" id="SFV49828.1"/>
    </source>
</evidence>